<comment type="cofactor">
    <cofactor evidence="1">
        <name>Mg(2+)</name>
        <dbReference type="ChEBI" id="CHEBI:18420"/>
    </cofactor>
</comment>
<evidence type="ECO:0000256" key="1">
    <source>
        <dbReference type="ARBA" id="ARBA00001946"/>
    </source>
</evidence>
<evidence type="ECO:0000313" key="9">
    <source>
        <dbReference type="Proteomes" id="UP000192050"/>
    </source>
</evidence>
<evidence type="ECO:0000313" key="8">
    <source>
        <dbReference type="EMBL" id="NOL60060.1"/>
    </source>
</evidence>
<name>A0A1V0N294_9ARCH</name>
<dbReference type="PANTHER" id="PTHR12001">
    <property type="entry name" value="GERANYLGERANYL PYROPHOSPHATE SYNTHASE"/>
    <property type="match status" value="1"/>
</dbReference>
<reference evidence="8 10" key="2">
    <citation type="submission" date="2020-05" db="EMBL/GenBank/DDBJ databases">
        <authorList>
            <person name="Zhang R."/>
        </authorList>
    </citation>
    <scope>NUCLEOTIDE SEQUENCE [LARGE SCALE GENOMIC DNA]</scope>
    <source>
        <strain evidence="8 10">DSM 28986</strain>
    </source>
</reference>
<dbReference type="PANTHER" id="PTHR12001:SF85">
    <property type="entry name" value="SHORT CHAIN ISOPRENYL DIPHOSPHATE SYNTHASE"/>
    <property type="match status" value="1"/>
</dbReference>
<keyword evidence="3 6" id="KW-0808">Transferase</keyword>
<dbReference type="Proteomes" id="UP000546917">
    <property type="component" value="Unassembled WGS sequence"/>
</dbReference>
<evidence type="ECO:0000256" key="4">
    <source>
        <dbReference type="ARBA" id="ARBA00022723"/>
    </source>
</evidence>
<dbReference type="Proteomes" id="UP000192050">
    <property type="component" value="Chromosome"/>
</dbReference>
<dbReference type="RefSeq" id="WP_081141458.1">
    <property type="nucleotide sequence ID" value="NZ_CP015363.1"/>
</dbReference>
<keyword evidence="5" id="KW-0460">Magnesium</keyword>
<dbReference type="SFLD" id="SFLDG01017">
    <property type="entry name" value="Polyprenyl_Transferase_Like"/>
    <property type="match status" value="1"/>
</dbReference>
<keyword evidence="4" id="KW-0479">Metal-binding</keyword>
<evidence type="ECO:0000256" key="2">
    <source>
        <dbReference type="ARBA" id="ARBA00006706"/>
    </source>
</evidence>
<dbReference type="Gene3D" id="1.10.600.10">
    <property type="entry name" value="Farnesyl Diphosphate Synthase"/>
    <property type="match status" value="1"/>
</dbReference>
<dbReference type="GO" id="GO:0004659">
    <property type="term" value="F:prenyltransferase activity"/>
    <property type="evidence" value="ECO:0007669"/>
    <property type="project" value="InterPro"/>
</dbReference>
<dbReference type="CDD" id="cd00685">
    <property type="entry name" value="Trans_IPPS_HT"/>
    <property type="match status" value="1"/>
</dbReference>
<dbReference type="EMBL" id="CP015363">
    <property type="protein sequence ID" value="ARD84214.1"/>
    <property type="molecule type" value="Genomic_DNA"/>
</dbReference>
<reference evidence="7 9" key="1">
    <citation type="submission" date="2011-10" db="EMBL/GenBank/DDBJ databases">
        <title>Metabolic and evolutionary patterns in the extreme acidophile Ferroplasma acidiphilum.</title>
        <authorList>
            <person name="Golyshina O.V."/>
            <person name="Kozyavkin S.A."/>
            <person name="Tatusov R.L."/>
            <person name="Slesarev A.I."/>
            <person name="Golyshin P.N."/>
        </authorList>
    </citation>
    <scope>NUCLEOTIDE SEQUENCE [LARGE SCALE GENOMIC DNA]</scope>
    <source>
        <strain evidence="7">Berkeley</strain>
        <strain evidence="9">Y</strain>
    </source>
</reference>
<dbReference type="GO" id="GO:0008299">
    <property type="term" value="P:isoprenoid biosynthetic process"/>
    <property type="evidence" value="ECO:0007669"/>
    <property type="project" value="InterPro"/>
</dbReference>
<organism evidence="7 9">
    <name type="scientific">Ferroplasma acidiphilum</name>
    <dbReference type="NCBI Taxonomy" id="74969"/>
    <lineage>
        <taxon>Archaea</taxon>
        <taxon>Methanobacteriati</taxon>
        <taxon>Thermoplasmatota</taxon>
        <taxon>Thermoplasmata</taxon>
        <taxon>Thermoplasmatales</taxon>
        <taxon>Ferroplasmaceae</taxon>
        <taxon>Ferroplasma</taxon>
    </lineage>
</organism>
<comment type="similarity">
    <text evidence="2 6">Belongs to the FPP/GGPP synthase family.</text>
</comment>
<evidence type="ECO:0000256" key="6">
    <source>
        <dbReference type="RuleBase" id="RU004466"/>
    </source>
</evidence>
<dbReference type="SUPFAM" id="SSF48576">
    <property type="entry name" value="Terpenoid synthases"/>
    <property type="match status" value="1"/>
</dbReference>
<dbReference type="EMBL" id="JABGBP010000148">
    <property type="protein sequence ID" value="NOL60060.1"/>
    <property type="molecule type" value="Genomic_DNA"/>
</dbReference>
<sequence>MNNIEDYKKTLDGLKDKINAQLEEYFNFKLNECDDARIKDIIIKLRDFTLNGGKRLRPILMIMGYNMFSGQDERIIKASISIELAQSFLLIHDDIMDQSDMRRGKPSFHKAVEGSLDGNDATRIAENLAISAGDLIDTFSHEALLRSGFELENLLDADFEFSRIIEDTGKGQILDIYSSIENLYSEERLTKLHFLKTARYTVQGPLLMGAYLSGNKKYIQEIKDFGKYAGIAFQLYDDMLGIFGVEEKTGKPVKGDVNEGKKTLLIIKAYENSGKEDREFIESCLKCGDVSDSDFNRLRELIKSTGSYDYTKQKIDEYNNIARSALEKIDGDKEVIKMLDFLLEYLIKREN</sequence>
<gene>
    <name evidence="7" type="primary">ispA</name>
    <name evidence="7" type="ORF">FAD_0292</name>
    <name evidence="8" type="ORF">HLB00_04325</name>
</gene>
<evidence type="ECO:0000313" key="10">
    <source>
        <dbReference type="Proteomes" id="UP000546917"/>
    </source>
</evidence>
<dbReference type="SFLD" id="SFLDS00005">
    <property type="entry name" value="Isoprenoid_Synthase_Type_I"/>
    <property type="match status" value="1"/>
</dbReference>
<evidence type="ECO:0000256" key="3">
    <source>
        <dbReference type="ARBA" id="ARBA00022679"/>
    </source>
</evidence>
<dbReference type="InterPro" id="IPR008949">
    <property type="entry name" value="Isoprenoid_synthase_dom_sf"/>
</dbReference>
<evidence type="ECO:0000313" key="7">
    <source>
        <dbReference type="EMBL" id="ARD84214.1"/>
    </source>
</evidence>
<dbReference type="KEGG" id="fai:FAD_0292"/>
<accession>A0A1V0N294</accession>
<dbReference type="OrthoDB" id="26738at2157"/>
<dbReference type="InterPro" id="IPR000092">
    <property type="entry name" value="Polyprenyl_synt"/>
</dbReference>
<dbReference type="AlphaFoldDB" id="A0A1V0N294"/>
<dbReference type="GO" id="GO:0046872">
    <property type="term" value="F:metal ion binding"/>
    <property type="evidence" value="ECO:0007669"/>
    <property type="project" value="UniProtKB-KW"/>
</dbReference>
<keyword evidence="9" id="KW-1185">Reference proteome</keyword>
<proteinExistence type="inferred from homology"/>
<dbReference type="GeneID" id="84218792"/>
<protein>
    <submittedName>
        <fullName evidence="7">Geranylgeranyl pyrophosphate synthase</fullName>
    </submittedName>
    <submittedName>
        <fullName evidence="8">Polyprenyl synthetase family protein</fullName>
    </submittedName>
</protein>
<evidence type="ECO:0000256" key="5">
    <source>
        <dbReference type="ARBA" id="ARBA00022842"/>
    </source>
</evidence>
<dbReference type="Pfam" id="PF00348">
    <property type="entry name" value="polyprenyl_synt"/>
    <property type="match status" value="1"/>
</dbReference>
<dbReference type="STRING" id="74969.FAD_0292"/>
<dbReference type="PROSITE" id="PS00723">
    <property type="entry name" value="POLYPRENYL_SYNTHASE_1"/>
    <property type="match status" value="1"/>
</dbReference>
<dbReference type="InterPro" id="IPR033749">
    <property type="entry name" value="Polyprenyl_synt_CS"/>
</dbReference>